<organism evidence="1 3">
    <name type="scientific">Megavirus chiliensis</name>
    <dbReference type="NCBI Taxonomy" id="1094892"/>
    <lineage>
        <taxon>Viruses</taxon>
        <taxon>Varidnaviria</taxon>
        <taxon>Bamfordvirae</taxon>
        <taxon>Nucleocytoviricota</taxon>
        <taxon>Megaviricetes</taxon>
        <taxon>Imitervirales</taxon>
        <taxon>Mimiviridae</taxon>
        <taxon>Megamimivirinae</taxon>
        <taxon>Megavirus</taxon>
        <taxon>Megavirus chilense</taxon>
    </lineage>
</organism>
<protein>
    <submittedName>
        <fullName evidence="1">Uncharacterized protein</fullName>
    </submittedName>
</protein>
<name>A0AAJ6MKX1_9VIRU</name>
<accession>A0AAJ6MKX1</accession>
<keyword evidence="3" id="KW-1185">Reference proteome</keyword>
<proteinExistence type="predicted"/>
<evidence type="ECO:0000313" key="1">
    <source>
        <dbReference type="EMBL" id="WUG43807.1"/>
    </source>
</evidence>
<evidence type="ECO:0000313" key="2">
    <source>
        <dbReference type="EMBL" id="WUG43903.1"/>
    </source>
</evidence>
<dbReference type="EMBL" id="JN258408">
    <property type="protein sequence ID" value="WUG43903.1"/>
    <property type="molecule type" value="Genomic_DNA"/>
</dbReference>
<reference evidence="1 3" key="1">
    <citation type="journal article" date="2011" name="Proc. Natl. Acad. Sci. U.S.A.">
        <title>Distant Mimivirus relative with a larger genome highlights the fundamental features of Megaviridae.</title>
        <authorList>
            <person name="Arslan D."/>
            <person name="Legendre M."/>
            <person name="Seltzer V."/>
            <person name="Abergel C."/>
            <person name="Claverie J.M."/>
        </authorList>
    </citation>
    <scope>NUCLEOTIDE SEQUENCE [LARGE SCALE GENOMIC DNA]</scope>
    <source>
        <strain evidence="1">Claverie Las Cruses</strain>
    </source>
</reference>
<gene>
    <name evidence="1" type="primary">mchi_19</name>
    <name evidence="2" type="synonym">mchi_1116b</name>
</gene>
<dbReference type="Proteomes" id="UP000202558">
    <property type="component" value="Segment"/>
</dbReference>
<evidence type="ECO:0000313" key="3">
    <source>
        <dbReference type="Proteomes" id="UP000202558"/>
    </source>
</evidence>
<dbReference type="EMBL" id="JN258408">
    <property type="protein sequence ID" value="WUG43807.1"/>
    <property type="molecule type" value="Genomic_DNA"/>
</dbReference>
<sequence>MIMRHDLRHKVLSKNVYQDSKHIRFEDIIFKSNLPLCGQGDVNF</sequence>